<dbReference type="AlphaFoldDB" id="A0A1G2IIC4"/>
<organism evidence="1 2">
    <name type="scientific">Candidatus Staskawiczbacteria bacterium RIFCSPLOWO2_01_FULL_37_25b</name>
    <dbReference type="NCBI Taxonomy" id="1802213"/>
    <lineage>
        <taxon>Bacteria</taxon>
        <taxon>Candidatus Staskawicziibacteriota</taxon>
    </lineage>
</organism>
<proteinExistence type="predicted"/>
<sequence length="66" mass="8013">MYLLAKVPKRFIKMASWDQWYEIMKFKNIFKKGKLFKAILSECRFIGAGPVLRNKIKELIKKYEKR</sequence>
<dbReference type="EMBL" id="MHOZ01000010">
    <property type="protein sequence ID" value="OGZ74160.1"/>
    <property type="molecule type" value="Genomic_DNA"/>
</dbReference>
<accession>A0A1G2IIC4</accession>
<name>A0A1G2IIC4_9BACT</name>
<protein>
    <submittedName>
        <fullName evidence="1">Uncharacterized protein</fullName>
    </submittedName>
</protein>
<gene>
    <name evidence="1" type="ORF">A2998_02335</name>
</gene>
<evidence type="ECO:0000313" key="2">
    <source>
        <dbReference type="Proteomes" id="UP000178826"/>
    </source>
</evidence>
<dbReference type="Proteomes" id="UP000178826">
    <property type="component" value="Unassembled WGS sequence"/>
</dbReference>
<comment type="caution">
    <text evidence="1">The sequence shown here is derived from an EMBL/GenBank/DDBJ whole genome shotgun (WGS) entry which is preliminary data.</text>
</comment>
<reference evidence="1 2" key="1">
    <citation type="journal article" date="2016" name="Nat. Commun.">
        <title>Thousands of microbial genomes shed light on interconnected biogeochemical processes in an aquifer system.</title>
        <authorList>
            <person name="Anantharaman K."/>
            <person name="Brown C.T."/>
            <person name="Hug L.A."/>
            <person name="Sharon I."/>
            <person name="Castelle C.J."/>
            <person name="Probst A.J."/>
            <person name="Thomas B.C."/>
            <person name="Singh A."/>
            <person name="Wilkins M.J."/>
            <person name="Karaoz U."/>
            <person name="Brodie E.L."/>
            <person name="Williams K.H."/>
            <person name="Hubbard S.S."/>
            <person name="Banfield J.F."/>
        </authorList>
    </citation>
    <scope>NUCLEOTIDE SEQUENCE [LARGE SCALE GENOMIC DNA]</scope>
</reference>
<evidence type="ECO:0000313" key="1">
    <source>
        <dbReference type="EMBL" id="OGZ74160.1"/>
    </source>
</evidence>